<keyword evidence="2" id="KW-0547">Nucleotide-binding</keyword>
<comment type="caution">
    <text evidence="5">The sequence shown here is derived from an EMBL/GenBank/DDBJ whole genome shotgun (WGS) entry which is preliminary data.</text>
</comment>
<keyword evidence="1" id="KW-0813">Transport</keyword>
<keyword evidence="3 5" id="KW-0067">ATP-binding</keyword>
<feature type="domain" description="ABC transporter" evidence="4">
    <location>
        <begin position="6"/>
        <end position="232"/>
    </location>
</feature>
<reference evidence="6" key="1">
    <citation type="journal article" date="2019" name="Int. J. Syst. Evol. Microbiol.">
        <title>The Global Catalogue of Microorganisms (GCM) 10K type strain sequencing project: providing services to taxonomists for standard genome sequencing and annotation.</title>
        <authorList>
            <consortium name="The Broad Institute Genomics Platform"/>
            <consortium name="The Broad Institute Genome Sequencing Center for Infectious Disease"/>
            <person name="Wu L."/>
            <person name="Ma J."/>
        </authorList>
    </citation>
    <scope>NUCLEOTIDE SEQUENCE [LARGE SCALE GENOMIC DNA]</scope>
    <source>
        <strain evidence="6">CCUG 49571</strain>
    </source>
</reference>
<evidence type="ECO:0000313" key="5">
    <source>
        <dbReference type="EMBL" id="MFC4601307.1"/>
    </source>
</evidence>
<dbReference type="PROSITE" id="PS50893">
    <property type="entry name" value="ABC_TRANSPORTER_2"/>
    <property type="match status" value="1"/>
</dbReference>
<proteinExistence type="predicted"/>
<dbReference type="InterPro" id="IPR003439">
    <property type="entry name" value="ABC_transporter-like_ATP-bd"/>
</dbReference>
<dbReference type="InterPro" id="IPR003593">
    <property type="entry name" value="AAA+_ATPase"/>
</dbReference>
<dbReference type="RefSeq" id="WP_378101170.1">
    <property type="nucleotide sequence ID" value="NZ_JBHSEP010000024.1"/>
</dbReference>
<protein>
    <submittedName>
        <fullName evidence="5">ABC transporter ATP-binding protein</fullName>
    </submittedName>
</protein>
<dbReference type="InterPro" id="IPR051782">
    <property type="entry name" value="ABC_Transporter_VariousFunc"/>
</dbReference>
<dbReference type="InterPro" id="IPR027417">
    <property type="entry name" value="P-loop_NTPase"/>
</dbReference>
<dbReference type="Pfam" id="PF00005">
    <property type="entry name" value="ABC_tran"/>
    <property type="match status" value="1"/>
</dbReference>
<evidence type="ECO:0000313" key="6">
    <source>
        <dbReference type="Proteomes" id="UP001596028"/>
    </source>
</evidence>
<dbReference type="SMART" id="SM00382">
    <property type="entry name" value="AAA"/>
    <property type="match status" value="1"/>
</dbReference>
<accession>A0ABV9FI30</accession>
<keyword evidence="6" id="KW-1185">Reference proteome</keyword>
<dbReference type="CDD" id="cd03230">
    <property type="entry name" value="ABC_DR_subfamily_A"/>
    <property type="match status" value="1"/>
</dbReference>
<dbReference type="Gene3D" id="3.40.50.300">
    <property type="entry name" value="P-loop containing nucleotide triphosphate hydrolases"/>
    <property type="match status" value="1"/>
</dbReference>
<dbReference type="InterPro" id="IPR017871">
    <property type="entry name" value="ABC_transporter-like_CS"/>
</dbReference>
<evidence type="ECO:0000256" key="3">
    <source>
        <dbReference type="ARBA" id="ARBA00022840"/>
    </source>
</evidence>
<gene>
    <name evidence="5" type="ORF">ACFO3S_23895</name>
</gene>
<evidence type="ECO:0000256" key="1">
    <source>
        <dbReference type="ARBA" id="ARBA00022448"/>
    </source>
</evidence>
<name>A0ABV9FI30_9BACL</name>
<dbReference type="PROSITE" id="PS00211">
    <property type="entry name" value="ABC_TRANSPORTER_1"/>
    <property type="match status" value="1"/>
</dbReference>
<dbReference type="Proteomes" id="UP001596028">
    <property type="component" value="Unassembled WGS sequence"/>
</dbReference>
<dbReference type="PANTHER" id="PTHR42939">
    <property type="entry name" value="ABC TRANSPORTER ATP-BINDING PROTEIN ALBC-RELATED"/>
    <property type="match status" value="1"/>
</dbReference>
<dbReference type="EMBL" id="JBHSEP010000024">
    <property type="protein sequence ID" value="MFC4601307.1"/>
    <property type="molecule type" value="Genomic_DNA"/>
</dbReference>
<dbReference type="GO" id="GO:0005524">
    <property type="term" value="F:ATP binding"/>
    <property type="evidence" value="ECO:0007669"/>
    <property type="project" value="UniProtKB-KW"/>
</dbReference>
<organism evidence="5 6">
    <name type="scientific">Cohnella hongkongensis</name>
    <dbReference type="NCBI Taxonomy" id="178337"/>
    <lineage>
        <taxon>Bacteria</taxon>
        <taxon>Bacillati</taxon>
        <taxon>Bacillota</taxon>
        <taxon>Bacilli</taxon>
        <taxon>Bacillales</taxon>
        <taxon>Paenibacillaceae</taxon>
        <taxon>Cohnella</taxon>
    </lineage>
</organism>
<dbReference type="SUPFAM" id="SSF52540">
    <property type="entry name" value="P-loop containing nucleoside triphosphate hydrolases"/>
    <property type="match status" value="1"/>
</dbReference>
<dbReference type="PANTHER" id="PTHR42939:SF1">
    <property type="entry name" value="ABC TRANSPORTER ATP-BINDING PROTEIN ALBC-RELATED"/>
    <property type="match status" value="1"/>
</dbReference>
<evidence type="ECO:0000256" key="2">
    <source>
        <dbReference type="ARBA" id="ARBA00022741"/>
    </source>
</evidence>
<evidence type="ECO:0000259" key="4">
    <source>
        <dbReference type="PROSITE" id="PS50893"/>
    </source>
</evidence>
<sequence>MAEPLLVADGISKTIKKQTLVEPIELKLQRGEVLALCGGNGAGKSTILRMIAGILRPSEGSVRVNGWEWTRNRVEYAKQIGYMPDDYAFSPGLTAMEALSFWAALRGIGKARVLEALELVGLENKRGGKVQTFSKGMKQRLLFAQAILAEPPLLLMDEPTNGLDPYWMDEFVRLLRELKQLGHAVVFSTHQLQTAEEIADQVVFLIDGRKCGEGSVESYRATYGEHPLHAAFRAALG</sequence>